<dbReference type="InterPro" id="IPR036291">
    <property type="entry name" value="NAD(P)-bd_dom_sf"/>
</dbReference>
<keyword evidence="2" id="KW-1185">Reference proteome</keyword>
<dbReference type="STRING" id="526221.C9SR28"/>
<accession>C9SR28</accession>
<gene>
    <name evidence="1" type="ORF">VDBG_07413</name>
</gene>
<dbReference type="GeneID" id="9527851"/>
<dbReference type="KEGG" id="val:VDBG_07413"/>
<sequence length="173" mass="18906">MLILGATGPAGVCLLRENLFRKHATIAYVRSRRPDGNTDKLSLVVSRATVIISPLGPTGKTIEEYPYPGYYSTIIPLVRQHSVKRILVLATVSVEDSDDKSSFVRCALVTGVKYRFAAAYCTNVAIAKVFRETAEGVNWTVFRVGMVQGEHDEGSWRNDRQGVVFAGSVGEPG</sequence>
<dbReference type="eggNOG" id="ENOG502QRBH">
    <property type="taxonomic scope" value="Eukaryota"/>
</dbReference>
<evidence type="ECO:0008006" key="3">
    <source>
        <dbReference type="Google" id="ProtNLM"/>
    </source>
</evidence>
<dbReference type="SUPFAM" id="SSF51735">
    <property type="entry name" value="NAD(P)-binding Rossmann-fold domains"/>
    <property type="match status" value="1"/>
</dbReference>
<protein>
    <recommendedName>
        <fullName evidence="3">NAD(P)-binding domain-containing protein</fullName>
    </recommendedName>
</protein>
<evidence type="ECO:0000313" key="1">
    <source>
        <dbReference type="EMBL" id="EEY21303.1"/>
    </source>
</evidence>
<dbReference type="HOGENOM" id="CLU_025711_4_3_1"/>
<organism evidence="2">
    <name type="scientific">Verticillium alfalfae (strain VaMs.102 / ATCC MYA-4576 / FGSC 10136)</name>
    <name type="common">Verticillium wilt of alfalfa</name>
    <name type="synonym">Verticillium albo-atrum</name>
    <dbReference type="NCBI Taxonomy" id="526221"/>
    <lineage>
        <taxon>Eukaryota</taxon>
        <taxon>Fungi</taxon>
        <taxon>Dikarya</taxon>
        <taxon>Ascomycota</taxon>
        <taxon>Pezizomycotina</taxon>
        <taxon>Sordariomycetes</taxon>
        <taxon>Hypocreomycetidae</taxon>
        <taxon>Glomerellales</taxon>
        <taxon>Plectosphaerellaceae</taxon>
        <taxon>Verticillium</taxon>
    </lineage>
</organism>
<dbReference type="EMBL" id="DS985222">
    <property type="protein sequence ID" value="EEY21303.1"/>
    <property type="molecule type" value="Genomic_DNA"/>
</dbReference>
<name>C9SR28_VERA1</name>
<dbReference type="Gene3D" id="3.40.50.720">
    <property type="entry name" value="NAD(P)-binding Rossmann-like Domain"/>
    <property type="match status" value="1"/>
</dbReference>
<dbReference type="Proteomes" id="UP000008698">
    <property type="component" value="Unassembled WGS sequence"/>
</dbReference>
<evidence type="ECO:0000313" key="2">
    <source>
        <dbReference type="Proteomes" id="UP000008698"/>
    </source>
</evidence>
<dbReference type="OMA" id="EHDKFSV"/>
<proteinExistence type="predicted"/>
<dbReference type="OrthoDB" id="10254221at2759"/>
<dbReference type="RefSeq" id="XP_003002842.1">
    <property type="nucleotide sequence ID" value="XM_003002796.1"/>
</dbReference>
<dbReference type="AlphaFoldDB" id="C9SR28"/>
<reference evidence="2" key="1">
    <citation type="journal article" date="2011" name="PLoS Pathog.">
        <title>Comparative genomics yields insights into niche adaptation of plant vascular wilt pathogens.</title>
        <authorList>
            <person name="Klosterman S.J."/>
            <person name="Subbarao K.V."/>
            <person name="Kang S."/>
            <person name="Veronese P."/>
            <person name="Gold S.E."/>
            <person name="Thomma B.P.H.J."/>
            <person name="Chen Z."/>
            <person name="Henrissat B."/>
            <person name="Lee Y.-H."/>
            <person name="Park J."/>
            <person name="Garcia-Pedrajas M.D."/>
            <person name="Barbara D.J."/>
            <person name="Anchieta A."/>
            <person name="de Jonge R."/>
            <person name="Santhanam P."/>
            <person name="Maruthachalam K."/>
            <person name="Atallah Z."/>
            <person name="Amyotte S.G."/>
            <person name="Paz Z."/>
            <person name="Inderbitzin P."/>
            <person name="Hayes R.J."/>
            <person name="Heiman D.I."/>
            <person name="Young S."/>
            <person name="Zeng Q."/>
            <person name="Engels R."/>
            <person name="Galagan J."/>
            <person name="Cuomo C.A."/>
            <person name="Dobinson K.F."/>
            <person name="Ma L.-J."/>
        </authorList>
    </citation>
    <scope>NUCLEOTIDE SEQUENCE [LARGE SCALE GENOMIC DNA]</scope>
    <source>
        <strain evidence="2">VaMs.102 / ATCC MYA-4576 / FGSC 10136</strain>
    </source>
</reference>